<dbReference type="InterPro" id="IPR010131">
    <property type="entry name" value="MdtP/NodT-like"/>
</dbReference>
<accession>A0ABQ3BW78</accession>
<dbReference type="InterPro" id="IPR003423">
    <property type="entry name" value="OMP_efflux"/>
</dbReference>
<proteinExistence type="inferred from homology"/>
<name>A0ABQ3BW78_9FLAO</name>
<keyword evidence="2" id="KW-0472">Membrane</keyword>
<dbReference type="Gene3D" id="1.20.1600.10">
    <property type="entry name" value="Outer membrane efflux proteins (OEP)"/>
    <property type="match status" value="1"/>
</dbReference>
<dbReference type="NCBIfam" id="TIGR01845">
    <property type="entry name" value="outer_NodT"/>
    <property type="match status" value="1"/>
</dbReference>
<keyword evidence="5" id="KW-1185">Reference proteome</keyword>
<comment type="subcellular location">
    <subcellularLocation>
        <location evidence="2">Cell membrane</location>
        <topology evidence="2">Lipid-anchor</topology>
    </subcellularLocation>
</comment>
<reference evidence="5" key="1">
    <citation type="journal article" date="2019" name="Int. J. Syst. Evol. Microbiol.">
        <title>The Global Catalogue of Microorganisms (GCM) 10K type strain sequencing project: providing services to taxonomists for standard genome sequencing and annotation.</title>
        <authorList>
            <consortium name="The Broad Institute Genomics Platform"/>
            <consortium name="The Broad Institute Genome Sequencing Center for Infectious Disease"/>
            <person name="Wu L."/>
            <person name="Ma J."/>
        </authorList>
    </citation>
    <scope>NUCLEOTIDE SEQUENCE [LARGE SCALE GENOMIC DNA]</scope>
    <source>
        <strain evidence="5">KCTC 12708</strain>
    </source>
</reference>
<dbReference type="EMBL" id="BMWY01000004">
    <property type="protein sequence ID" value="GGZ56713.1"/>
    <property type="molecule type" value="Genomic_DNA"/>
</dbReference>
<feature type="coiled-coil region" evidence="3">
    <location>
        <begin position="388"/>
        <end position="422"/>
    </location>
</feature>
<dbReference type="Proteomes" id="UP000615593">
    <property type="component" value="Unassembled WGS sequence"/>
</dbReference>
<protein>
    <submittedName>
        <fullName evidence="4">RND transporter</fullName>
    </submittedName>
</protein>
<comment type="similarity">
    <text evidence="1 2">Belongs to the outer membrane factor (OMF) (TC 1.B.17) family.</text>
</comment>
<evidence type="ECO:0000256" key="3">
    <source>
        <dbReference type="SAM" id="Coils"/>
    </source>
</evidence>
<sequence length="477" mass="54139">MVSCKVGEDYERPKFDEVSEDFYQKDSLLAQTKDTIDVTQDTIPMSNIPWKEYIEDPVLERLIDTALVNNIDLQKALRNLAINEEELAQSRANFLPSLNSTPASYRREYYSENYNNYGSNRARRNHGENVPESFYTERLEYSTALQANWELDIWGKLRWQKEAANARLLQSKEFKKAVQTALVAEVASTYYNLVTLKSQIEVAEKNFALNDSTLTIVQLQYDAGEATSLAVQQTKSQKLRSKSLIPQLQRRYTIMENRLNYLLGRSPQAIEIKESFDEVQFQNKYQIGAPLELIKNRPDVAMAEYELMAKNAESGIAEALKYPSLSIGASAGLNSFQLGEFLDPVSSGFALLNGSVFQPIFNNRKLKTNYRVALTKEEIAQLDFKEKLIGAIEDVSNALARIDKLKEEYSIAEERIEVTQKGLKDAGMLFRGGYANYLEVITAQSDALESELDLITIKKELLIANVELYRSLGGGWQ</sequence>
<evidence type="ECO:0000256" key="1">
    <source>
        <dbReference type="ARBA" id="ARBA00007613"/>
    </source>
</evidence>
<evidence type="ECO:0000256" key="2">
    <source>
        <dbReference type="RuleBase" id="RU362097"/>
    </source>
</evidence>
<keyword evidence="2" id="KW-0564">Palmitate</keyword>
<evidence type="ECO:0000313" key="4">
    <source>
        <dbReference type="EMBL" id="GGZ56713.1"/>
    </source>
</evidence>
<comment type="caution">
    <text evidence="4">The sequence shown here is derived from an EMBL/GenBank/DDBJ whole genome shotgun (WGS) entry which is preliminary data.</text>
</comment>
<dbReference type="SUPFAM" id="SSF56954">
    <property type="entry name" value="Outer membrane efflux proteins (OEP)"/>
    <property type="match status" value="1"/>
</dbReference>
<gene>
    <name evidence="4" type="ORF">GCM10008088_17870</name>
</gene>
<keyword evidence="2" id="KW-0812">Transmembrane</keyword>
<keyword evidence="2" id="KW-0449">Lipoprotein</keyword>
<dbReference type="Pfam" id="PF02321">
    <property type="entry name" value="OEP"/>
    <property type="match status" value="2"/>
</dbReference>
<dbReference type="Gene3D" id="2.20.200.10">
    <property type="entry name" value="Outer membrane efflux proteins (OEP)"/>
    <property type="match status" value="1"/>
</dbReference>
<keyword evidence="3" id="KW-0175">Coiled coil</keyword>
<evidence type="ECO:0000313" key="5">
    <source>
        <dbReference type="Proteomes" id="UP000615593"/>
    </source>
</evidence>
<dbReference type="PANTHER" id="PTHR30203">
    <property type="entry name" value="OUTER MEMBRANE CATION EFFLUX PROTEIN"/>
    <property type="match status" value="1"/>
</dbReference>
<organism evidence="4 5">
    <name type="scientific">Mesonia mobilis</name>
    <dbReference type="NCBI Taxonomy" id="369791"/>
    <lineage>
        <taxon>Bacteria</taxon>
        <taxon>Pseudomonadati</taxon>
        <taxon>Bacteroidota</taxon>
        <taxon>Flavobacteriia</taxon>
        <taxon>Flavobacteriales</taxon>
        <taxon>Flavobacteriaceae</taxon>
        <taxon>Mesonia</taxon>
    </lineage>
</organism>
<keyword evidence="2" id="KW-1134">Transmembrane beta strand</keyword>